<evidence type="ECO:0000313" key="3">
    <source>
        <dbReference type="Proteomes" id="UP001500866"/>
    </source>
</evidence>
<dbReference type="Proteomes" id="UP001500866">
    <property type="component" value="Unassembled WGS sequence"/>
</dbReference>
<name>A0ABP3RH85_9BACI</name>
<feature type="transmembrane region" description="Helical" evidence="1">
    <location>
        <begin position="48"/>
        <end position="65"/>
    </location>
</feature>
<keyword evidence="1" id="KW-0472">Membrane</keyword>
<keyword evidence="3" id="KW-1185">Reference proteome</keyword>
<protein>
    <submittedName>
        <fullName evidence="2">Uncharacterized protein</fullName>
    </submittedName>
</protein>
<keyword evidence="1" id="KW-1133">Transmembrane helix</keyword>
<sequence length="194" mass="22929">MKYRKIFWSIIIPLIITVFGGMFGNYLYQWDILSFISFMSIGLFEINGWWLLFFIFLFLGGVLLINPQKKDENAGDNSYNESYFADGTSTKEISNELSIYEEYNNDKIDGVEWQWKWRFSSFHGKYTISNLIAVCDDDFGELRLIPNSKAAVCRNCSKEYINVRTDEEEIEYEIKRRVRKKLKEGYSEQPKMMA</sequence>
<dbReference type="RefSeq" id="WP_343814774.1">
    <property type="nucleotide sequence ID" value="NZ_BAAADS010000023.1"/>
</dbReference>
<reference evidence="3" key="1">
    <citation type="journal article" date="2019" name="Int. J. Syst. Evol. Microbiol.">
        <title>The Global Catalogue of Microorganisms (GCM) 10K type strain sequencing project: providing services to taxonomists for standard genome sequencing and annotation.</title>
        <authorList>
            <consortium name="The Broad Institute Genomics Platform"/>
            <consortium name="The Broad Institute Genome Sequencing Center for Infectious Disease"/>
            <person name="Wu L."/>
            <person name="Ma J."/>
        </authorList>
    </citation>
    <scope>NUCLEOTIDE SEQUENCE [LARGE SCALE GENOMIC DNA]</scope>
    <source>
        <strain evidence="3">JCM 15395</strain>
    </source>
</reference>
<dbReference type="EMBL" id="BAAADS010000023">
    <property type="protein sequence ID" value="GAA0610301.1"/>
    <property type="molecule type" value="Genomic_DNA"/>
</dbReference>
<evidence type="ECO:0000256" key="1">
    <source>
        <dbReference type="SAM" id="Phobius"/>
    </source>
</evidence>
<gene>
    <name evidence="2" type="ORF">GCM10009001_29510</name>
</gene>
<evidence type="ECO:0000313" key="2">
    <source>
        <dbReference type="EMBL" id="GAA0610301.1"/>
    </source>
</evidence>
<comment type="caution">
    <text evidence="2">The sequence shown here is derived from an EMBL/GenBank/DDBJ whole genome shotgun (WGS) entry which is preliminary data.</text>
</comment>
<accession>A0ABP3RH85</accession>
<feature type="transmembrane region" description="Helical" evidence="1">
    <location>
        <begin position="7"/>
        <end position="28"/>
    </location>
</feature>
<keyword evidence="1" id="KW-0812">Transmembrane</keyword>
<proteinExistence type="predicted"/>
<organism evidence="2 3">
    <name type="scientific">Virgibacillus siamensis</name>
    <dbReference type="NCBI Taxonomy" id="480071"/>
    <lineage>
        <taxon>Bacteria</taxon>
        <taxon>Bacillati</taxon>
        <taxon>Bacillota</taxon>
        <taxon>Bacilli</taxon>
        <taxon>Bacillales</taxon>
        <taxon>Bacillaceae</taxon>
        <taxon>Virgibacillus</taxon>
    </lineage>
</organism>